<name>A0A0D0CW65_9AGAM</name>
<feature type="non-terminal residue" evidence="1">
    <location>
        <position position="1"/>
    </location>
</feature>
<reference evidence="1 2" key="1">
    <citation type="submission" date="2014-04" db="EMBL/GenBank/DDBJ databases">
        <authorList>
            <consortium name="DOE Joint Genome Institute"/>
            <person name="Kuo A."/>
            <person name="Kohler A."/>
            <person name="Jargeat P."/>
            <person name="Nagy L.G."/>
            <person name="Floudas D."/>
            <person name="Copeland A."/>
            <person name="Barry K.W."/>
            <person name="Cichocki N."/>
            <person name="Veneault-Fourrey C."/>
            <person name="LaButti K."/>
            <person name="Lindquist E.A."/>
            <person name="Lipzen A."/>
            <person name="Lundell T."/>
            <person name="Morin E."/>
            <person name="Murat C."/>
            <person name="Sun H."/>
            <person name="Tunlid A."/>
            <person name="Henrissat B."/>
            <person name="Grigoriev I.V."/>
            <person name="Hibbett D.S."/>
            <person name="Martin F."/>
            <person name="Nordberg H.P."/>
            <person name="Cantor M.N."/>
            <person name="Hua S.X."/>
        </authorList>
    </citation>
    <scope>NUCLEOTIDE SEQUENCE [LARGE SCALE GENOMIC DNA]</scope>
    <source>
        <strain evidence="1 2">Ve08.2h10</strain>
    </source>
</reference>
<sequence>AIKDVLQLYIKPDHNVFNLLHAPLHTSIEECYTQLSSLVIPCRSIWTIYLQLLKLLQQHTE</sequence>
<dbReference type="Proteomes" id="UP000054538">
    <property type="component" value="Unassembled WGS sequence"/>
</dbReference>
<dbReference type="EMBL" id="KN828187">
    <property type="protein sequence ID" value="KIK75331.1"/>
    <property type="molecule type" value="Genomic_DNA"/>
</dbReference>
<gene>
    <name evidence="1" type="ORF">PAXRUDRAFT_47200</name>
</gene>
<dbReference type="InParanoid" id="A0A0D0CW65"/>
<keyword evidence="2" id="KW-1185">Reference proteome</keyword>
<feature type="non-terminal residue" evidence="1">
    <location>
        <position position="61"/>
    </location>
</feature>
<evidence type="ECO:0000313" key="1">
    <source>
        <dbReference type="EMBL" id="KIK75331.1"/>
    </source>
</evidence>
<evidence type="ECO:0000313" key="2">
    <source>
        <dbReference type="Proteomes" id="UP000054538"/>
    </source>
</evidence>
<proteinExistence type="predicted"/>
<dbReference type="HOGENOM" id="CLU_2929053_0_0_1"/>
<protein>
    <submittedName>
        <fullName evidence="1">Uncharacterized protein</fullName>
    </submittedName>
</protein>
<dbReference type="AlphaFoldDB" id="A0A0D0CW65"/>
<reference evidence="2" key="2">
    <citation type="submission" date="2015-01" db="EMBL/GenBank/DDBJ databases">
        <title>Evolutionary Origins and Diversification of the Mycorrhizal Mutualists.</title>
        <authorList>
            <consortium name="DOE Joint Genome Institute"/>
            <consortium name="Mycorrhizal Genomics Consortium"/>
            <person name="Kohler A."/>
            <person name="Kuo A."/>
            <person name="Nagy L.G."/>
            <person name="Floudas D."/>
            <person name="Copeland A."/>
            <person name="Barry K.W."/>
            <person name="Cichocki N."/>
            <person name="Veneault-Fourrey C."/>
            <person name="LaButti K."/>
            <person name="Lindquist E.A."/>
            <person name="Lipzen A."/>
            <person name="Lundell T."/>
            <person name="Morin E."/>
            <person name="Murat C."/>
            <person name="Riley R."/>
            <person name="Ohm R."/>
            <person name="Sun H."/>
            <person name="Tunlid A."/>
            <person name="Henrissat B."/>
            <person name="Grigoriev I.V."/>
            <person name="Hibbett D.S."/>
            <person name="Martin F."/>
        </authorList>
    </citation>
    <scope>NUCLEOTIDE SEQUENCE [LARGE SCALE GENOMIC DNA]</scope>
    <source>
        <strain evidence="2">Ve08.2h10</strain>
    </source>
</reference>
<accession>A0A0D0CW65</accession>
<organism evidence="1 2">
    <name type="scientific">Paxillus rubicundulus Ve08.2h10</name>
    <dbReference type="NCBI Taxonomy" id="930991"/>
    <lineage>
        <taxon>Eukaryota</taxon>
        <taxon>Fungi</taxon>
        <taxon>Dikarya</taxon>
        <taxon>Basidiomycota</taxon>
        <taxon>Agaricomycotina</taxon>
        <taxon>Agaricomycetes</taxon>
        <taxon>Agaricomycetidae</taxon>
        <taxon>Boletales</taxon>
        <taxon>Paxilineae</taxon>
        <taxon>Paxillaceae</taxon>
        <taxon>Paxillus</taxon>
    </lineage>
</organism>